<dbReference type="InterPro" id="IPR006195">
    <property type="entry name" value="aa-tRNA-synth_II"/>
</dbReference>
<evidence type="ECO:0000256" key="5">
    <source>
        <dbReference type="ARBA" id="ARBA00022741"/>
    </source>
</evidence>
<dbReference type="PRINTS" id="PR01046">
    <property type="entry name" value="TRNASYNTHPRO"/>
</dbReference>
<comment type="function">
    <text evidence="10">Catalyzes the attachment of proline to tRNA(Pro) in a two-step reaction: proline is first activated by ATP to form Pro-AMP and then transferred to the acceptor end of tRNA(Pro). As ProRS can inadvertently accommodate and process non-cognate amino acids such as alanine and cysteine, to avoid such errors it has two additional distinct editing activities against alanine. One activity is designated as 'pretransfer' editing and involves the tRNA(Pro)-independent hydrolysis of activated Ala-AMP. The other activity is designated 'posttransfer' editing and involves deacylation of mischarged Ala-tRNA(Pro). The misacylated Cys-tRNA(Pro) is not edited by ProRS.</text>
</comment>
<dbReference type="GO" id="GO:0006433">
    <property type="term" value="P:prolyl-tRNA aminoacylation"/>
    <property type="evidence" value="ECO:0007669"/>
    <property type="project" value="UniProtKB-UniRule"/>
</dbReference>
<dbReference type="InterPro" id="IPR002316">
    <property type="entry name" value="Pro-tRNA-ligase_IIa"/>
</dbReference>
<dbReference type="InterPro" id="IPR002314">
    <property type="entry name" value="aa-tRNA-synt_IIb"/>
</dbReference>
<dbReference type="GO" id="GO:0004827">
    <property type="term" value="F:proline-tRNA ligase activity"/>
    <property type="evidence" value="ECO:0007669"/>
    <property type="project" value="UniProtKB-UniRule"/>
</dbReference>
<accession>A0A1I4TXG2</accession>
<dbReference type="RefSeq" id="WP_093394788.1">
    <property type="nucleotide sequence ID" value="NZ_FOUU01000004.1"/>
</dbReference>
<dbReference type="GO" id="GO:0005829">
    <property type="term" value="C:cytosol"/>
    <property type="evidence" value="ECO:0007669"/>
    <property type="project" value="TreeGrafter"/>
</dbReference>
<dbReference type="CDD" id="cd00779">
    <property type="entry name" value="ProRS_core_prok"/>
    <property type="match status" value="1"/>
</dbReference>
<evidence type="ECO:0000313" key="12">
    <source>
        <dbReference type="EMBL" id="SFM81251.1"/>
    </source>
</evidence>
<dbReference type="EC" id="6.1.1.15" evidence="10"/>
<dbReference type="OrthoDB" id="9809052at2"/>
<dbReference type="GO" id="GO:0005524">
    <property type="term" value="F:ATP binding"/>
    <property type="evidence" value="ECO:0007669"/>
    <property type="project" value="UniProtKB-UniRule"/>
</dbReference>
<dbReference type="EMBL" id="FOUU01000004">
    <property type="protein sequence ID" value="SFM81251.1"/>
    <property type="molecule type" value="Genomic_DNA"/>
</dbReference>
<protein>
    <recommendedName>
        <fullName evidence="10">Proline--tRNA ligase</fullName>
        <ecNumber evidence="10">6.1.1.15</ecNumber>
    </recommendedName>
    <alternativeName>
        <fullName evidence="10">Prolyl-tRNA synthetase</fullName>
        <shortName evidence="10">ProRS</shortName>
    </alternativeName>
</protein>
<keyword evidence="5 10" id="KW-0547">Nucleotide-binding</keyword>
<dbReference type="InterPro" id="IPR045864">
    <property type="entry name" value="aa-tRNA-synth_II/BPL/LPL"/>
</dbReference>
<comment type="domain">
    <text evidence="10">Consists of three domains: the N-terminal catalytic domain, the editing domain and the C-terminal anticodon-binding domain.</text>
</comment>
<dbReference type="PROSITE" id="PS50862">
    <property type="entry name" value="AA_TRNA_LIGASE_II"/>
    <property type="match status" value="1"/>
</dbReference>
<dbReference type="InterPro" id="IPR033730">
    <property type="entry name" value="ProRS_core_prok"/>
</dbReference>
<dbReference type="GO" id="GO:0002161">
    <property type="term" value="F:aminoacyl-tRNA deacylase activity"/>
    <property type="evidence" value="ECO:0007669"/>
    <property type="project" value="InterPro"/>
</dbReference>
<dbReference type="Pfam" id="PF00587">
    <property type="entry name" value="tRNA-synt_2b"/>
    <property type="match status" value="1"/>
</dbReference>
<dbReference type="InterPro" id="IPR044140">
    <property type="entry name" value="ProRS_anticodon_short"/>
</dbReference>
<dbReference type="InterPro" id="IPR004500">
    <property type="entry name" value="Pro-tRNA-synth_IIa_bac-type"/>
</dbReference>
<evidence type="ECO:0000256" key="1">
    <source>
        <dbReference type="ARBA" id="ARBA00004496"/>
    </source>
</evidence>
<evidence type="ECO:0000256" key="4">
    <source>
        <dbReference type="ARBA" id="ARBA00022598"/>
    </source>
</evidence>
<feature type="domain" description="Aminoacyl-transfer RNA synthetases class-II family profile" evidence="11">
    <location>
        <begin position="48"/>
        <end position="469"/>
    </location>
</feature>
<comment type="similarity">
    <text evidence="10">Belongs to the class-II aminoacyl-tRNA synthetase family. ProS type 1 subfamily.</text>
</comment>
<dbReference type="SUPFAM" id="SSF55826">
    <property type="entry name" value="YbaK/ProRS associated domain"/>
    <property type="match status" value="1"/>
</dbReference>
<dbReference type="Pfam" id="PF04073">
    <property type="entry name" value="tRNA_edit"/>
    <property type="match status" value="1"/>
</dbReference>
<name>A0A1I4TXG2_9BACT</name>
<evidence type="ECO:0000256" key="7">
    <source>
        <dbReference type="ARBA" id="ARBA00022917"/>
    </source>
</evidence>
<evidence type="ECO:0000313" key="13">
    <source>
        <dbReference type="Proteomes" id="UP000199611"/>
    </source>
</evidence>
<dbReference type="Gene3D" id="3.90.960.10">
    <property type="entry name" value="YbaK/aminoacyl-tRNA synthetase-associated domain"/>
    <property type="match status" value="1"/>
</dbReference>
<dbReference type="SUPFAM" id="SSF55681">
    <property type="entry name" value="Class II aaRS and biotin synthetases"/>
    <property type="match status" value="1"/>
</dbReference>
<organism evidence="12 13">
    <name type="scientific">Thermodesulforhabdus norvegica</name>
    <dbReference type="NCBI Taxonomy" id="39841"/>
    <lineage>
        <taxon>Bacteria</taxon>
        <taxon>Pseudomonadati</taxon>
        <taxon>Thermodesulfobacteriota</taxon>
        <taxon>Syntrophobacteria</taxon>
        <taxon>Syntrophobacterales</taxon>
        <taxon>Thermodesulforhabdaceae</taxon>
        <taxon>Thermodesulforhabdus</taxon>
    </lineage>
</organism>
<dbReference type="HAMAP" id="MF_01569">
    <property type="entry name" value="Pro_tRNA_synth_type1"/>
    <property type="match status" value="1"/>
</dbReference>
<keyword evidence="3 10" id="KW-0963">Cytoplasm</keyword>
<evidence type="ECO:0000259" key="11">
    <source>
        <dbReference type="PROSITE" id="PS50862"/>
    </source>
</evidence>
<dbReference type="NCBIfam" id="TIGR00409">
    <property type="entry name" value="proS_fam_II"/>
    <property type="match status" value="1"/>
</dbReference>
<evidence type="ECO:0000256" key="2">
    <source>
        <dbReference type="ARBA" id="ARBA00011738"/>
    </source>
</evidence>
<gene>
    <name evidence="10" type="primary">proS</name>
    <name evidence="12" type="ORF">SAMN05660836_01570</name>
</gene>
<dbReference type="Gene3D" id="3.40.50.800">
    <property type="entry name" value="Anticodon-binding domain"/>
    <property type="match status" value="1"/>
</dbReference>
<keyword evidence="13" id="KW-1185">Reference proteome</keyword>
<evidence type="ECO:0000256" key="8">
    <source>
        <dbReference type="ARBA" id="ARBA00023146"/>
    </source>
</evidence>
<dbReference type="PANTHER" id="PTHR42753">
    <property type="entry name" value="MITOCHONDRIAL RIBOSOME PROTEIN L39/PROLYL-TRNA LIGASE FAMILY MEMBER"/>
    <property type="match status" value="1"/>
</dbReference>
<dbReference type="SUPFAM" id="SSF52954">
    <property type="entry name" value="Class II aaRS ABD-related"/>
    <property type="match status" value="1"/>
</dbReference>
<dbReference type="Pfam" id="PF03129">
    <property type="entry name" value="HGTP_anticodon"/>
    <property type="match status" value="1"/>
</dbReference>
<evidence type="ECO:0000256" key="9">
    <source>
        <dbReference type="ARBA" id="ARBA00047671"/>
    </source>
</evidence>
<dbReference type="CDD" id="cd04334">
    <property type="entry name" value="ProRS-INS"/>
    <property type="match status" value="1"/>
</dbReference>
<comment type="subcellular location">
    <subcellularLocation>
        <location evidence="1 10">Cytoplasm</location>
    </subcellularLocation>
</comment>
<keyword evidence="8 10" id="KW-0030">Aminoacyl-tRNA synthetase</keyword>
<keyword evidence="6 10" id="KW-0067">ATP-binding</keyword>
<dbReference type="InterPro" id="IPR050062">
    <property type="entry name" value="Pro-tRNA_synthetase"/>
</dbReference>
<comment type="catalytic activity">
    <reaction evidence="9 10">
        <text>tRNA(Pro) + L-proline + ATP = L-prolyl-tRNA(Pro) + AMP + diphosphate</text>
        <dbReference type="Rhea" id="RHEA:14305"/>
        <dbReference type="Rhea" id="RHEA-COMP:9700"/>
        <dbReference type="Rhea" id="RHEA-COMP:9702"/>
        <dbReference type="ChEBI" id="CHEBI:30616"/>
        <dbReference type="ChEBI" id="CHEBI:33019"/>
        <dbReference type="ChEBI" id="CHEBI:60039"/>
        <dbReference type="ChEBI" id="CHEBI:78442"/>
        <dbReference type="ChEBI" id="CHEBI:78532"/>
        <dbReference type="ChEBI" id="CHEBI:456215"/>
        <dbReference type="EC" id="6.1.1.15"/>
    </reaction>
</comment>
<dbReference type="Proteomes" id="UP000199611">
    <property type="component" value="Unassembled WGS sequence"/>
</dbReference>
<sequence>MRYTRAFIHTFYETPKEAETPSHIFLLRGSYIYPVAAGIYTLLPLGHRVAEKIKKILREEMDGIEGQEVTMPVVNPAELWKKTKRYYDIGPELFRFHDRKNREFVLAMTHEEVITDVAKQFIKSYRDMPVMLYQIQTKVRDEARPRGGLLRVREFTMKDGYSFHPDFEDLDRYYPRVYNAYLRIFARCGLEAIPIEADTGIMGGTGSHEFMLPSDYGEDRFVTCSHCSYRANTEKAVGEKKVPENLLNENPPPVEEVSTPGITTIAQLMDFFGISREGFLKTVAYEADGKLVIAAIRGDFDISETKLANRLKAVKLELASEETLREKGLYGGFLSPVGLKGKVTVIVDESATLPIPFIAGGNKPDVHLKNVLYGRDFQADDVADIAEVREGDTCLQCREGTLSIKRGIELGHTFKLGIKYTAEDTMDVQYLDSQGNMQRVVMGCYGIGVERLMAAVVERWHDDAGIIWPVTVAPYQVILIPIGQRDNVLNTAQACYEMLKNRFEVLWDDRNESPGVKFKDADLLGIPLRVVVSQRLLESNSVEIKVRKTGEIFECPVNELVARLESIIKELTPQLEGLPYMEEEQI</sequence>
<evidence type="ECO:0000256" key="6">
    <source>
        <dbReference type="ARBA" id="ARBA00022840"/>
    </source>
</evidence>
<dbReference type="InterPro" id="IPR023717">
    <property type="entry name" value="Pro-tRNA-Synthase_IIa_type1"/>
</dbReference>
<dbReference type="AlphaFoldDB" id="A0A1I4TXG2"/>
<keyword evidence="4 10" id="KW-0436">Ligase</keyword>
<dbReference type="NCBIfam" id="NF006625">
    <property type="entry name" value="PRK09194.1"/>
    <property type="match status" value="1"/>
</dbReference>
<dbReference type="InterPro" id="IPR007214">
    <property type="entry name" value="YbaK/aa-tRNA-synth-assoc-dom"/>
</dbReference>
<reference evidence="13" key="1">
    <citation type="submission" date="2016-10" db="EMBL/GenBank/DDBJ databases">
        <authorList>
            <person name="Varghese N."/>
            <person name="Submissions S."/>
        </authorList>
    </citation>
    <scope>NUCLEOTIDE SEQUENCE [LARGE SCALE GENOMIC DNA]</scope>
    <source>
        <strain evidence="13">DSM 9990</strain>
    </source>
</reference>
<evidence type="ECO:0000256" key="10">
    <source>
        <dbReference type="HAMAP-Rule" id="MF_01569"/>
    </source>
</evidence>
<keyword evidence="7 10" id="KW-0648">Protein biosynthesis</keyword>
<comment type="subunit">
    <text evidence="2 10">Homodimer.</text>
</comment>
<dbReference type="InterPro" id="IPR004154">
    <property type="entry name" value="Anticodon-bd"/>
</dbReference>
<dbReference type="Gene3D" id="3.30.930.10">
    <property type="entry name" value="Bira Bifunctional Protein, Domain 2"/>
    <property type="match status" value="2"/>
</dbReference>
<dbReference type="STRING" id="39841.SAMN05660836_01570"/>
<evidence type="ECO:0000256" key="3">
    <source>
        <dbReference type="ARBA" id="ARBA00022490"/>
    </source>
</evidence>
<dbReference type="PANTHER" id="PTHR42753:SF2">
    <property type="entry name" value="PROLINE--TRNA LIGASE"/>
    <property type="match status" value="1"/>
</dbReference>
<dbReference type="InterPro" id="IPR036754">
    <property type="entry name" value="YbaK/aa-tRNA-synt-asso_dom_sf"/>
</dbReference>
<proteinExistence type="inferred from homology"/>
<dbReference type="InterPro" id="IPR036621">
    <property type="entry name" value="Anticodon-bd_dom_sf"/>
</dbReference>
<dbReference type="CDD" id="cd00861">
    <property type="entry name" value="ProRS_anticodon_short"/>
    <property type="match status" value="1"/>
</dbReference>